<keyword evidence="4" id="KW-1185">Reference proteome</keyword>
<feature type="coiled-coil region" evidence="1">
    <location>
        <begin position="225"/>
        <end position="252"/>
    </location>
</feature>
<evidence type="ECO:0000256" key="1">
    <source>
        <dbReference type="SAM" id="Coils"/>
    </source>
</evidence>
<gene>
    <name evidence="3" type="ORF">KK083_14830</name>
</gene>
<feature type="compositionally biased region" description="Basic and acidic residues" evidence="2">
    <location>
        <begin position="406"/>
        <end position="427"/>
    </location>
</feature>
<keyword evidence="1" id="KW-0175">Coiled coil</keyword>
<dbReference type="RefSeq" id="WP_254164053.1">
    <property type="nucleotide sequence ID" value="NZ_JAHESF010000013.1"/>
</dbReference>
<feature type="region of interest" description="Disordered" evidence="2">
    <location>
        <begin position="406"/>
        <end position="430"/>
    </location>
</feature>
<evidence type="ECO:0000256" key="2">
    <source>
        <dbReference type="SAM" id="MobiDB-lite"/>
    </source>
</evidence>
<evidence type="ECO:0000313" key="4">
    <source>
        <dbReference type="Proteomes" id="UP001319200"/>
    </source>
</evidence>
<dbReference type="AlphaFoldDB" id="A0AAP2DKS6"/>
<dbReference type="EMBL" id="JAHESF010000013">
    <property type="protein sequence ID" value="MBT1698165.1"/>
    <property type="molecule type" value="Genomic_DNA"/>
</dbReference>
<accession>A0AAP2DKS6</accession>
<protein>
    <submittedName>
        <fullName evidence="3">Uncharacterized protein</fullName>
    </submittedName>
</protein>
<sequence length="770" mass="85911">MPTTIFKTLSFRSARQAFVSAPTTDTPLPDAEIASVREELSKFGKPDWKRPSHDHLLGYIAQRFGGNKSFVASKIDAIAIALLRLSDVSVRGPIQGEARKLQGATIVASDRQGDVVTDLLSYMNSRRVQGINGSEYIAKIRKAAILWLAQRPASKKGVSNELRSLIGDALLIRRPVEKGDAKLEFDGIRFPEEFWFKEEKSDGPCITAGLLKKLFADSVGPERAIAMLIRALQELTEILKEESNRYRMTESTSDDVGPKNSIFNRSESSGKFAVRRMEPVEREFAVLIDEVARRWREEAPPGSEELLQVILAASGRTVGQLLSTIAAEVKCLSSSKEKDKSKDKGKPWPPKLEWPCVASIGIGDLYVVDEEWLCNVAREISYIENARGGESRVRIHERETEEIVVEESERLTEESRSENHQTSERFELQSTVASQNSMEIGINANVSMSANYGVTSIQASLGATFGMSRSESAASTVTSARETVSKAASEIRNSVRDKLTKTFRERTFDRNEHRFESVADNSSVYRFVEKKFRVQVRQYGARLFLEFIVPEPGRTLLSRKAATHGLSAFTLTPDQITFERDLASSEASSVAGTHYMMLQSQYDARGIVPPPRPTSFDVGLALDISDFYGSAQQIVKVPEGYRAYDYMSSVWFPSGGQVYVSANGRTLYSSTSGTWNNLWEPGAQVSETGIVVNATMKTANNSTGKFKGAVNLSILARPTNDAIRKWRMETWLKLREGYLTSYRKPRLVSRRRCLAFPLKNHLHAFATRNV</sequence>
<organism evidence="3 4">
    <name type="scientific">Chryseosolibacter histidini</name>
    <dbReference type="NCBI Taxonomy" id="2782349"/>
    <lineage>
        <taxon>Bacteria</taxon>
        <taxon>Pseudomonadati</taxon>
        <taxon>Bacteroidota</taxon>
        <taxon>Cytophagia</taxon>
        <taxon>Cytophagales</taxon>
        <taxon>Chryseotaleaceae</taxon>
        <taxon>Chryseosolibacter</taxon>
    </lineage>
</organism>
<name>A0AAP2DKS6_9BACT</name>
<evidence type="ECO:0000313" key="3">
    <source>
        <dbReference type="EMBL" id="MBT1698165.1"/>
    </source>
</evidence>
<proteinExistence type="predicted"/>
<reference evidence="3 4" key="1">
    <citation type="submission" date="2021-05" db="EMBL/GenBank/DDBJ databases">
        <title>A Polyphasic approach of four new species of the genus Ohtaekwangia: Ohtaekwangia histidinii sp. nov., Ohtaekwangia cretensis sp. nov., Ohtaekwangia indiensis sp. nov., Ohtaekwangia reichenbachii sp. nov. from diverse environment.</title>
        <authorList>
            <person name="Octaviana S."/>
        </authorList>
    </citation>
    <scope>NUCLEOTIDE SEQUENCE [LARGE SCALE GENOMIC DNA]</scope>
    <source>
        <strain evidence="3 4">PWU4</strain>
    </source>
</reference>
<dbReference type="Proteomes" id="UP001319200">
    <property type="component" value="Unassembled WGS sequence"/>
</dbReference>
<comment type="caution">
    <text evidence="3">The sequence shown here is derived from an EMBL/GenBank/DDBJ whole genome shotgun (WGS) entry which is preliminary data.</text>
</comment>